<dbReference type="InParanoid" id="A0A507AM05"/>
<accession>A0A507AM05</accession>
<dbReference type="GeneID" id="41975111"/>
<evidence type="ECO:0000256" key="1">
    <source>
        <dbReference type="SAM" id="MobiDB-lite"/>
    </source>
</evidence>
<sequence>MQPHSQNSTKRLVAIAALALLPSIATAVCTTFKASKTDQENGLKYEAGSLITVERTPCPEGTSAGCTVPAPKVYNVTARREIWRVDDLLGLHYHLPTEEQDAIFKLASDAYYNERDWYTEKDRELWVSISSQANSSELVEKRSRLLHVEPGKETQLQYKWFRSMAWGVLGGCTNASLENVQVQVTAPFMRSYIPDQLPGLWTSTTDKIGQKSETKRCDVGFQTFDQTGGQPGDECKPGGGDSSDKGKSTEQKDNPRKPSGAQGRATLPSLTGSLLALGLALVTAVF</sequence>
<feature type="signal peptide" evidence="2">
    <location>
        <begin position="1"/>
        <end position="27"/>
    </location>
</feature>
<dbReference type="OrthoDB" id="3558151at2759"/>
<protein>
    <submittedName>
        <fullName evidence="3">Uncharacterized protein</fullName>
    </submittedName>
</protein>
<organism evidence="3 4">
    <name type="scientific">Thyridium curvatum</name>
    <dbReference type="NCBI Taxonomy" id="1093900"/>
    <lineage>
        <taxon>Eukaryota</taxon>
        <taxon>Fungi</taxon>
        <taxon>Dikarya</taxon>
        <taxon>Ascomycota</taxon>
        <taxon>Pezizomycotina</taxon>
        <taxon>Sordariomycetes</taxon>
        <taxon>Sordariomycetidae</taxon>
        <taxon>Thyridiales</taxon>
        <taxon>Thyridiaceae</taxon>
        <taxon>Thyridium</taxon>
    </lineage>
</organism>
<keyword evidence="4" id="KW-1185">Reference proteome</keyword>
<dbReference type="EMBL" id="SKBQ01000047">
    <property type="protein sequence ID" value="TPX11685.1"/>
    <property type="molecule type" value="Genomic_DNA"/>
</dbReference>
<comment type="caution">
    <text evidence="3">The sequence shown here is derived from an EMBL/GenBank/DDBJ whole genome shotgun (WGS) entry which is preliminary data.</text>
</comment>
<keyword evidence="2" id="KW-0732">Signal</keyword>
<evidence type="ECO:0000313" key="4">
    <source>
        <dbReference type="Proteomes" id="UP000319257"/>
    </source>
</evidence>
<dbReference type="AlphaFoldDB" id="A0A507AM05"/>
<name>A0A507AM05_9PEZI</name>
<evidence type="ECO:0000313" key="3">
    <source>
        <dbReference type="EMBL" id="TPX11685.1"/>
    </source>
</evidence>
<feature type="region of interest" description="Disordered" evidence="1">
    <location>
        <begin position="222"/>
        <end position="266"/>
    </location>
</feature>
<gene>
    <name evidence="3" type="ORF">E0L32_007664</name>
</gene>
<proteinExistence type="predicted"/>
<feature type="chain" id="PRO_5021279774" evidence="2">
    <location>
        <begin position="28"/>
        <end position="286"/>
    </location>
</feature>
<reference evidence="3 4" key="1">
    <citation type="submission" date="2019-06" db="EMBL/GenBank/DDBJ databases">
        <title>Draft genome sequence of the filamentous fungus Phialemoniopsis curvata isolated from diesel fuel.</title>
        <authorList>
            <person name="Varaljay V.A."/>
            <person name="Lyon W.J."/>
            <person name="Crouch A.L."/>
            <person name="Drake C.E."/>
            <person name="Hollomon J.M."/>
            <person name="Nadeau L.J."/>
            <person name="Nunn H.S."/>
            <person name="Stevenson B.S."/>
            <person name="Bojanowski C.L."/>
            <person name="Crookes-Goodson W.J."/>
        </authorList>
    </citation>
    <scope>NUCLEOTIDE SEQUENCE [LARGE SCALE GENOMIC DNA]</scope>
    <source>
        <strain evidence="3 4">D216</strain>
    </source>
</reference>
<evidence type="ECO:0000256" key="2">
    <source>
        <dbReference type="SAM" id="SignalP"/>
    </source>
</evidence>
<dbReference type="Proteomes" id="UP000319257">
    <property type="component" value="Unassembled WGS sequence"/>
</dbReference>
<feature type="compositionally biased region" description="Basic and acidic residues" evidence="1">
    <location>
        <begin position="242"/>
        <end position="256"/>
    </location>
</feature>
<dbReference type="RefSeq" id="XP_030993396.1">
    <property type="nucleotide sequence ID" value="XM_031142433.1"/>
</dbReference>